<dbReference type="InterPro" id="IPR052177">
    <property type="entry name" value="Divisome_Glycosyl_Hydrolase"/>
</dbReference>
<name>A0A1W2B621_9SPHI</name>
<dbReference type="SUPFAM" id="SSF49265">
    <property type="entry name" value="Fibronectin type III"/>
    <property type="match status" value="1"/>
</dbReference>
<dbReference type="InterPro" id="IPR003961">
    <property type="entry name" value="FN3_dom"/>
</dbReference>
<dbReference type="RefSeq" id="WP_084238127.1">
    <property type="nucleotide sequence ID" value="NZ_FWXT01000001.1"/>
</dbReference>
<dbReference type="STRING" id="151894.SAMN04488524_1956"/>
<evidence type="ECO:0000259" key="3">
    <source>
        <dbReference type="PROSITE" id="PS50853"/>
    </source>
</evidence>
<reference evidence="5" key="1">
    <citation type="submission" date="2017-04" db="EMBL/GenBank/DDBJ databases">
        <authorList>
            <person name="Varghese N."/>
            <person name="Submissions S."/>
        </authorList>
    </citation>
    <scope>NUCLEOTIDE SEQUENCE [LARGE SCALE GENOMIC DNA]</scope>
    <source>
        <strain evidence="5">DSM 12126</strain>
    </source>
</reference>
<evidence type="ECO:0000256" key="2">
    <source>
        <dbReference type="SAM" id="MobiDB-lite"/>
    </source>
</evidence>
<dbReference type="PANTHER" id="PTHR43405">
    <property type="entry name" value="GLYCOSYL HYDROLASE DIGH"/>
    <property type="match status" value="1"/>
</dbReference>
<dbReference type="InterPro" id="IPR003790">
    <property type="entry name" value="GHL10"/>
</dbReference>
<keyword evidence="1" id="KW-0732">Signal</keyword>
<dbReference type="OrthoDB" id="9773203at2"/>
<keyword evidence="5" id="KW-1185">Reference proteome</keyword>
<keyword evidence="4" id="KW-0449">Lipoprotein</keyword>
<dbReference type="Gene3D" id="2.60.40.10">
    <property type="entry name" value="Immunoglobulins"/>
    <property type="match status" value="1"/>
</dbReference>
<dbReference type="PANTHER" id="PTHR43405:SF1">
    <property type="entry name" value="GLYCOSYL HYDROLASE DIGH"/>
    <property type="match status" value="1"/>
</dbReference>
<sequence length="519" mass="58869">MFKTIIYALLSILITPISLIAQSPSKIAPKREFRGVWVATVANIDWPSKPGLSIDQQKQELIGLLEQHKANGMNAIILQVRPAADAFYAKSREPWSQWLMGRQGLAPATGYDPLAFAIKEAHSRGMELHAWFNPYRATMSANAVVSPDHMTRKRPDLFFVYGGKKQFDPGIPEVREYIVQVILDVVKGYDVDGIHFDDYFYPYKIAGQTINDAATFNKYGNGFANISDWRRNNVDMLIKQLDDSIHHYKKYVKFGVSPFGIWKNQSEDSQGSATNGLSNYSELYADSRKWVQEGWVDYINPQIYFSFTRRAAPFGVISDWWTNNAFGRHVYVGHGAYLIHNGTSRKEAAWAFPDQIPNQIRHIRESNRIQGSVFFSSKSFSTIARALGDSLKNNYYKYPALPPQMPWLDEIVPNQPLNLTAEAHADGVHLKWERPLKASDGETASGYVIYRFNEGEKIDILNAKNILRISFEDFPSFIDTAVEKGKRYNYLVTALDRLKNESEPSGPVGIQTKELASAE</sequence>
<feature type="region of interest" description="Disordered" evidence="2">
    <location>
        <begin position="500"/>
        <end position="519"/>
    </location>
</feature>
<evidence type="ECO:0000313" key="5">
    <source>
        <dbReference type="Proteomes" id="UP000192756"/>
    </source>
</evidence>
<dbReference type="Proteomes" id="UP000192756">
    <property type="component" value="Unassembled WGS sequence"/>
</dbReference>
<gene>
    <name evidence="4" type="ORF">SAMN04488524_1956</name>
</gene>
<dbReference type="Pfam" id="PF02638">
    <property type="entry name" value="GHL10"/>
    <property type="match status" value="1"/>
</dbReference>
<dbReference type="InterPro" id="IPR013783">
    <property type="entry name" value="Ig-like_fold"/>
</dbReference>
<dbReference type="InterPro" id="IPR036116">
    <property type="entry name" value="FN3_sf"/>
</dbReference>
<dbReference type="SUPFAM" id="SSF51445">
    <property type="entry name" value="(Trans)glycosidases"/>
    <property type="match status" value="1"/>
</dbReference>
<dbReference type="Gene3D" id="3.20.20.80">
    <property type="entry name" value="Glycosidases"/>
    <property type="match status" value="1"/>
</dbReference>
<dbReference type="AlphaFoldDB" id="A0A1W2B621"/>
<protein>
    <submittedName>
        <fullName evidence="4">Uncharacterized lipoprotein YddW, UPF0748 family</fullName>
    </submittedName>
</protein>
<accession>A0A1W2B621</accession>
<feature type="domain" description="Fibronectin type-III" evidence="3">
    <location>
        <begin position="413"/>
        <end position="515"/>
    </location>
</feature>
<evidence type="ECO:0000313" key="4">
    <source>
        <dbReference type="EMBL" id="SMC68389.1"/>
    </source>
</evidence>
<organism evidence="4 5">
    <name type="scientific">Pedobacter africanus</name>
    <dbReference type="NCBI Taxonomy" id="151894"/>
    <lineage>
        <taxon>Bacteria</taxon>
        <taxon>Pseudomonadati</taxon>
        <taxon>Bacteroidota</taxon>
        <taxon>Sphingobacteriia</taxon>
        <taxon>Sphingobacteriales</taxon>
        <taxon>Sphingobacteriaceae</taxon>
        <taxon>Pedobacter</taxon>
    </lineage>
</organism>
<proteinExistence type="predicted"/>
<dbReference type="EMBL" id="FWXT01000001">
    <property type="protein sequence ID" value="SMC68389.1"/>
    <property type="molecule type" value="Genomic_DNA"/>
</dbReference>
<dbReference type="PROSITE" id="PS50853">
    <property type="entry name" value="FN3"/>
    <property type="match status" value="1"/>
</dbReference>
<evidence type="ECO:0000256" key="1">
    <source>
        <dbReference type="ARBA" id="ARBA00022729"/>
    </source>
</evidence>
<dbReference type="InterPro" id="IPR017853">
    <property type="entry name" value="GH"/>
</dbReference>